<name>A0A2N5GMG1_9BACI</name>
<dbReference type="PANTHER" id="PTHR43677">
    <property type="entry name" value="SHORT-CHAIN DEHYDROGENASE/REDUCTASE"/>
    <property type="match status" value="1"/>
</dbReference>
<dbReference type="NCBIfam" id="TIGR02823">
    <property type="entry name" value="oxido_YhdH"/>
    <property type="match status" value="1"/>
</dbReference>
<evidence type="ECO:0000313" key="3">
    <source>
        <dbReference type="EMBL" id="PLR97211.1"/>
    </source>
</evidence>
<dbReference type="InterPro" id="IPR014188">
    <property type="entry name" value="Acrylyl-CoA_reductase_AcuI"/>
</dbReference>
<keyword evidence="5" id="KW-1185">Reference proteome</keyword>
<dbReference type="OrthoDB" id="9782155at2"/>
<comment type="caution">
    <text evidence="2">The sequence shown here is derived from an EMBL/GenBank/DDBJ whole genome shotgun (WGS) entry which is preliminary data.</text>
</comment>
<dbReference type="EMBL" id="PGVA01000024">
    <property type="protein sequence ID" value="PLR83049.1"/>
    <property type="molecule type" value="Genomic_DNA"/>
</dbReference>
<dbReference type="Proteomes" id="UP000234951">
    <property type="component" value="Unassembled WGS sequence"/>
</dbReference>
<sequence length="322" mass="34395">MVNKTESDFSVDIKSISLNELPEANVLIKVAYSGINFKDGLAGTPNGKIVRSYPFIPGIDLAGVVVSSQDPRFNEGDEVIATSYDIGVSHYGGYSEYARIPGEWIVPLPKNLTLKEAMVFGTAGFTAALSIQRLEDNGLTPDKGKVLVTGATGGVGSLAVSMLAKLGYEVVASTGKADEHDFLHKLGAKEIISREDVYNEKIKPLDKQLWAGAVDPVGGNTLAAILSKLSYGGAVAVSGLTGGTDVPATVFPFILRGVNLLGIDSVYCPMDVRKELWNRMAADFKPANLLDNMQKEITLEQLPETLPSILKGQARGRIVVKI</sequence>
<reference evidence="2 4" key="1">
    <citation type="submission" date="2017-11" db="EMBL/GenBank/DDBJ databases">
        <title>Comparitive Functional Genomics of Dry Heat Resistant strains isolated from the Viking Spacecraft.</title>
        <authorList>
            <person name="Seuylemezian A."/>
            <person name="Cooper K."/>
            <person name="Vaishampayan P."/>
        </authorList>
    </citation>
    <scope>NUCLEOTIDE SEQUENCE [LARGE SCALE GENOMIC DNA]</scope>
    <source>
        <strain evidence="2 4">M4.6</strain>
    </source>
</reference>
<dbReference type="SUPFAM" id="SSF50129">
    <property type="entry name" value="GroES-like"/>
    <property type="match status" value="1"/>
</dbReference>
<accession>A0A2N5GMG1</accession>
<dbReference type="InterPro" id="IPR013149">
    <property type="entry name" value="ADH-like_C"/>
</dbReference>
<reference evidence="3 5" key="2">
    <citation type="submission" date="2017-12" db="EMBL/GenBank/DDBJ databases">
        <title>Comparative Functional Genomics of Dry Heat Resistant strains isolated from the Viking Spacecraft.</title>
        <authorList>
            <person name="Seuylemezian A."/>
            <person name="Cooper K."/>
            <person name="Vaishampayan P."/>
        </authorList>
    </citation>
    <scope>NUCLEOTIDE SEQUENCE [LARGE SCALE GENOMIC DNA]</scope>
    <source>
        <strain evidence="3 5">ATCC 29669</strain>
    </source>
</reference>
<dbReference type="Pfam" id="PF00107">
    <property type="entry name" value="ADH_zinc_N"/>
    <property type="match status" value="1"/>
</dbReference>
<dbReference type="Gene3D" id="3.90.180.10">
    <property type="entry name" value="Medium-chain alcohol dehydrogenases, catalytic domain"/>
    <property type="match status" value="1"/>
</dbReference>
<gene>
    <name evidence="2" type="ORF">CU635_10680</name>
    <name evidence="3" type="ORF">CVD25_10515</name>
</gene>
<dbReference type="InterPro" id="IPR013154">
    <property type="entry name" value="ADH-like_N"/>
</dbReference>
<proteinExistence type="predicted"/>
<dbReference type="EMBL" id="PGVD01000028">
    <property type="protein sequence ID" value="PLR97211.1"/>
    <property type="molecule type" value="Genomic_DNA"/>
</dbReference>
<evidence type="ECO:0000313" key="4">
    <source>
        <dbReference type="Proteomes" id="UP000234951"/>
    </source>
</evidence>
<dbReference type="InterPro" id="IPR036291">
    <property type="entry name" value="NAD(P)-bd_dom_sf"/>
</dbReference>
<evidence type="ECO:0000259" key="1">
    <source>
        <dbReference type="SMART" id="SM00829"/>
    </source>
</evidence>
<feature type="domain" description="Enoyl reductase (ER)" evidence="1">
    <location>
        <begin position="4"/>
        <end position="320"/>
    </location>
</feature>
<dbReference type="PANTHER" id="PTHR43677:SF1">
    <property type="entry name" value="ACRYLYL-COA REDUCTASE ACUI-RELATED"/>
    <property type="match status" value="1"/>
</dbReference>
<dbReference type="GO" id="GO:0043957">
    <property type="term" value="F:acryloyl-CoA reductase (NADPH) activity"/>
    <property type="evidence" value="ECO:0007669"/>
    <property type="project" value="TreeGrafter"/>
</dbReference>
<dbReference type="SUPFAM" id="SSF51735">
    <property type="entry name" value="NAD(P)-binding Rossmann-fold domains"/>
    <property type="match status" value="1"/>
</dbReference>
<organism evidence="2 4">
    <name type="scientific">Bacillus canaveralius</name>
    <dbReference type="NCBI Taxonomy" id="1403243"/>
    <lineage>
        <taxon>Bacteria</taxon>
        <taxon>Bacillati</taxon>
        <taxon>Bacillota</taxon>
        <taxon>Bacilli</taxon>
        <taxon>Bacillales</taxon>
        <taxon>Bacillaceae</taxon>
        <taxon>Bacillus</taxon>
    </lineage>
</organism>
<dbReference type="CDD" id="cd08289">
    <property type="entry name" value="MDR_yhfp_like"/>
    <property type="match status" value="1"/>
</dbReference>
<protein>
    <submittedName>
        <fullName evidence="2">Oxidoreductase</fullName>
    </submittedName>
</protein>
<dbReference type="SMART" id="SM00829">
    <property type="entry name" value="PKS_ER"/>
    <property type="match status" value="1"/>
</dbReference>
<evidence type="ECO:0000313" key="2">
    <source>
        <dbReference type="EMBL" id="PLR83049.1"/>
    </source>
</evidence>
<dbReference type="InterPro" id="IPR020843">
    <property type="entry name" value="ER"/>
</dbReference>
<dbReference type="Gene3D" id="3.40.50.720">
    <property type="entry name" value="NAD(P)-binding Rossmann-like Domain"/>
    <property type="match status" value="1"/>
</dbReference>
<dbReference type="InterPro" id="IPR051397">
    <property type="entry name" value="Zn-ADH-like_protein"/>
</dbReference>
<dbReference type="Pfam" id="PF08240">
    <property type="entry name" value="ADH_N"/>
    <property type="match status" value="1"/>
</dbReference>
<evidence type="ECO:0000313" key="5">
    <source>
        <dbReference type="Proteomes" id="UP000235114"/>
    </source>
</evidence>
<dbReference type="Proteomes" id="UP000235114">
    <property type="component" value="Unassembled WGS sequence"/>
</dbReference>
<dbReference type="InterPro" id="IPR011032">
    <property type="entry name" value="GroES-like_sf"/>
</dbReference>
<dbReference type="AlphaFoldDB" id="A0A2N5GMG1"/>